<protein>
    <submittedName>
        <fullName evidence="1">Uncharacterized protein</fullName>
    </submittedName>
</protein>
<sequence>MDSLRSEGNQGLLKDVRLIIGSIKCMWSKNYIDSKINIQKYKTVHIPTPMQATTFDCGFFMLKFIEYWTSRKLLAFNPTDMPIIRKIFTLKWLQWAENQTEWLDRLI</sequence>
<dbReference type="Proteomes" id="UP001732700">
    <property type="component" value="Chromosome 5C"/>
</dbReference>
<proteinExistence type="predicted"/>
<dbReference type="EnsemblPlants" id="AVESA.00010b.r2.5CG0917100.1">
    <property type="protein sequence ID" value="AVESA.00010b.r2.5CG0917100.1.CDS"/>
    <property type="gene ID" value="AVESA.00010b.r2.5CG0917100"/>
</dbReference>
<evidence type="ECO:0000313" key="1">
    <source>
        <dbReference type="EnsemblPlants" id="AVESA.00010b.r2.5CG0917100.1.CDS"/>
    </source>
</evidence>
<keyword evidence="2" id="KW-1185">Reference proteome</keyword>
<reference evidence="1" key="1">
    <citation type="submission" date="2021-05" db="EMBL/GenBank/DDBJ databases">
        <authorList>
            <person name="Scholz U."/>
            <person name="Mascher M."/>
            <person name="Fiebig A."/>
        </authorList>
    </citation>
    <scope>NUCLEOTIDE SEQUENCE [LARGE SCALE GENOMIC DNA]</scope>
</reference>
<reference evidence="1" key="2">
    <citation type="submission" date="2025-09" db="UniProtKB">
        <authorList>
            <consortium name="EnsemblPlants"/>
        </authorList>
    </citation>
    <scope>IDENTIFICATION</scope>
</reference>
<evidence type="ECO:0000313" key="2">
    <source>
        <dbReference type="Proteomes" id="UP001732700"/>
    </source>
</evidence>
<name>A0ACD5Y941_AVESA</name>
<organism evidence="1 2">
    <name type="scientific">Avena sativa</name>
    <name type="common">Oat</name>
    <dbReference type="NCBI Taxonomy" id="4498"/>
    <lineage>
        <taxon>Eukaryota</taxon>
        <taxon>Viridiplantae</taxon>
        <taxon>Streptophyta</taxon>
        <taxon>Embryophyta</taxon>
        <taxon>Tracheophyta</taxon>
        <taxon>Spermatophyta</taxon>
        <taxon>Magnoliopsida</taxon>
        <taxon>Liliopsida</taxon>
        <taxon>Poales</taxon>
        <taxon>Poaceae</taxon>
        <taxon>BOP clade</taxon>
        <taxon>Pooideae</taxon>
        <taxon>Poodae</taxon>
        <taxon>Poeae</taxon>
        <taxon>Poeae Chloroplast Group 1 (Aveneae type)</taxon>
        <taxon>Aveninae</taxon>
        <taxon>Avena</taxon>
    </lineage>
</organism>
<accession>A0ACD5Y941</accession>